<dbReference type="EMBL" id="BSDI01000083">
    <property type="protein sequence ID" value="GLI03384.1"/>
    <property type="molecule type" value="Genomic_DNA"/>
</dbReference>
<dbReference type="Proteomes" id="UP001144280">
    <property type="component" value="Unassembled WGS sequence"/>
</dbReference>
<comment type="caution">
    <text evidence="1">The sequence shown here is derived from an EMBL/GenBank/DDBJ whole genome shotgun (WGS) entry which is preliminary data.</text>
</comment>
<evidence type="ECO:0000313" key="1">
    <source>
        <dbReference type="EMBL" id="GLI03384.1"/>
    </source>
</evidence>
<proteinExistence type="predicted"/>
<name>A0ABQ5R9F4_9ACTN</name>
<evidence type="ECO:0000313" key="2">
    <source>
        <dbReference type="Proteomes" id="UP001144280"/>
    </source>
</evidence>
<keyword evidence="2" id="KW-1185">Reference proteome</keyword>
<reference evidence="1" key="1">
    <citation type="submission" date="2022-12" db="EMBL/GenBank/DDBJ databases">
        <title>New Phytohabitans aurantiacus sp. RD004123 nov., an actinomycete isolated from soil.</title>
        <authorList>
            <person name="Triningsih D.W."/>
            <person name="Harunari E."/>
            <person name="Igarashi Y."/>
        </authorList>
    </citation>
    <scope>NUCLEOTIDE SEQUENCE</scope>
    <source>
        <strain evidence="1">RD004123</strain>
    </source>
</reference>
<organism evidence="1 2">
    <name type="scientific">Phytohabitans aurantiacus</name>
    <dbReference type="NCBI Taxonomy" id="3016789"/>
    <lineage>
        <taxon>Bacteria</taxon>
        <taxon>Bacillati</taxon>
        <taxon>Actinomycetota</taxon>
        <taxon>Actinomycetes</taxon>
        <taxon>Micromonosporales</taxon>
        <taxon>Micromonosporaceae</taxon>
    </lineage>
</organism>
<dbReference type="RefSeq" id="WP_281905528.1">
    <property type="nucleotide sequence ID" value="NZ_BSDI01000083.1"/>
</dbReference>
<gene>
    <name evidence="1" type="ORF">Pa4123_86620</name>
</gene>
<protein>
    <submittedName>
        <fullName evidence="1">Uncharacterized protein</fullName>
    </submittedName>
</protein>
<accession>A0ABQ5R9F4</accession>
<sequence length="143" mass="15502">MGKKAFGAVVAAFFDEVAATFEPLARDLDLVGPEIDTVVLSAASYHGRGIQYEVMLNSRSMTVTTKATIGIESKDLVADLGDLVQAAGIAARNHVPHNAHTLASLRHVLEAHATYIRQIHPRLTSQTAIEFMHAANAREWNRG</sequence>